<organism evidence="1 2">
    <name type="scientific">Mycobacterium phage BirdsNest</name>
    <dbReference type="NCBI Taxonomy" id="2686231"/>
    <lineage>
        <taxon>Viruses</taxon>
        <taxon>Duplodnaviria</taxon>
        <taxon>Heunggongvirae</taxon>
        <taxon>Uroviricota</taxon>
        <taxon>Caudoviricetes</taxon>
        <taxon>Bclasvirinae</taxon>
        <taxon>Birdsnestvirus</taxon>
        <taxon>Birdsnestvirus birdsnest</taxon>
    </lineage>
</organism>
<name>A0A6B9LCU1_9CAUD</name>
<dbReference type="GeneID" id="60320890"/>
<keyword evidence="2" id="KW-1185">Reference proteome</keyword>
<reference evidence="1 2" key="1">
    <citation type="submission" date="2019-12" db="EMBL/GenBank/DDBJ databases">
        <authorList>
            <person name="Lauer M.J."/>
            <person name="Curtus N.L."/>
            <person name="Garlena R.A."/>
            <person name="Russell D.A."/>
            <person name="Pope W.H."/>
            <person name="Jacobs-Sera D."/>
            <person name="Hatfull G.F."/>
        </authorList>
    </citation>
    <scope>NUCLEOTIDE SEQUENCE [LARGE SCALE GENOMIC DNA]</scope>
</reference>
<protein>
    <submittedName>
        <fullName evidence="1">Uncharacterized protein</fullName>
    </submittedName>
</protein>
<dbReference type="Proteomes" id="UP000463946">
    <property type="component" value="Segment"/>
</dbReference>
<sequence length="172" mass="18414">MPCKTDPAGPVIDAVAEALLGWFAPNEECPPAIGAVETVRFLAGDSIPLSAWNSVAGCDNPFAWLRVMSRYRSSTFPTPTTATNPCGLPRVVAIEVGVAWCAVTDQEPRWDDWAAEAAKSLDTSWRLEEALCAASKKLDLAEEQRQVGTSTLTPYGPDGDAIAWTGIIYASL</sequence>
<dbReference type="KEGG" id="vg:60320890"/>
<dbReference type="EMBL" id="MN813686">
    <property type="protein sequence ID" value="QHB37328.1"/>
    <property type="molecule type" value="Genomic_DNA"/>
</dbReference>
<dbReference type="RefSeq" id="YP_009949485.1">
    <property type="nucleotide sequence ID" value="NC_051581.1"/>
</dbReference>
<proteinExistence type="predicted"/>
<evidence type="ECO:0000313" key="1">
    <source>
        <dbReference type="EMBL" id="QHB37328.1"/>
    </source>
</evidence>
<evidence type="ECO:0000313" key="2">
    <source>
        <dbReference type="Proteomes" id="UP000463946"/>
    </source>
</evidence>
<accession>A0A6B9LCU1</accession>
<gene>
    <name evidence="1" type="primary">26</name>
    <name evidence="1" type="ORF">PBI_BIRDSNEST_26</name>
</gene>